<protein>
    <submittedName>
        <fullName evidence="1">Uncharacterized protein</fullName>
    </submittedName>
</protein>
<name>G3P7M5_GASAC</name>
<sequence length="101" mass="11696">FPHLHTAPLITLPPPAWWDFFRTAFIQCESDSSKELQYILFCCYFQSLTFFCLNFPQLFYYTAKVTFISPPCLKTKHQCVSGHSGVTFKFDNSPGLQQDKS</sequence>
<organism evidence="1">
    <name type="scientific">Gasterosteus aculeatus</name>
    <name type="common">Three-spined stickleback</name>
    <dbReference type="NCBI Taxonomy" id="69293"/>
    <lineage>
        <taxon>Eukaryota</taxon>
        <taxon>Metazoa</taxon>
        <taxon>Chordata</taxon>
        <taxon>Craniata</taxon>
        <taxon>Vertebrata</taxon>
        <taxon>Euteleostomi</taxon>
        <taxon>Actinopterygii</taxon>
        <taxon>Neopterygii</taxon>
        <taxon>Teleostei</taxon>
        <taxon>Neoteleostei</taxon>
        <taxon>Acanthomorphata</taxon>
        <taxon>Eupercaria</taxon>
        <taxon>Perciformes</taxon>
        <taxon>Cottioidei</taxon>
        <taxon>Gasterosteales</taxon>
        <taxon>Gasterosteidae</taxon>
        <taxon>Gasterosteus</taxon>
    </lineage>
</organism>
<dbReference type="Ensembl" id="ENSGACT00000013624.1">
    <property type="protein sequence ID" value="ENSGACP00000013599.1"/>
    <property type="gene ID" value="ENSGACG00000010297.1"/>
</dbReference>
<proteinExistence type="predicted"/>
<reference evidence="1" key="1">
    <citation type="submission" date="2006-01" db="EMBL/GenBank/DDBJ databases">
        <authorList>
            <person name="Lindblad-Toh K."/>
            <person name="Mauceli E."/>
            <person name="Grabherr M."/>
            <person name="Chang J.L."/>
            <person name="Lander E.S."/>
        </authorList>
    </citation>
    <scope>NUCLEOTIDE SEQUENCE [LARGE SCALE GENOMIC DNA]</scope>
</reference>
<accession>G3P7M5</accession>
<dbReference type="Bgee" id="ENSGACG00000010297">
    <property type="expression patterns" value="Expressed in heart and 11 other cell types or tissues"/>
</dbReference>
<dbReference type="AlphaFoldDB" id="G3P7M5"/>
<evidence type="ECO:0000313" key="1">
    <source>
        <dbReference type="Ensembl" id="ENSGACP00000013599.1"/>
    </source>
</evidence>
<dbReference type="InParanoid" id="G3P7M5"/>
<reference evidence="1" key="2">
    <citation type="submission" date="2024-04" db="UniProtKB">
        <authorList>
            <consortium name="Ensembl"/>
        </authorList>
    </citation>
    <scope>IDENTIFICATION</scope>
</reference>